<keyword evidence="5" id="KW-0998">Cell outer membrane</keyword>
<keyword evidence="4" id="KW-0472">Membrane</keyword>
<dbReference type="InterPro" id="IPR051906">
    <property type="entry name" value="TolC-like"/>
</dbReference>
<dbReference type="GO" id="GO:0015562">
    <property type="term" value="F:efflux transmembrane transporter activity"/>
    <property type="evidence" value="ECO:0007669"/>
    <property type="project" value="InterPro"/>
</dbReference>
<evidence type="ECO:0000313" key="8">
    <source>
        <dbReference type="EMBL" id="PNL60181.1"/>
    </source>
</evidence>
<evidence type="ECO:0000256" key="2">
    <source>
        <dbReference type="ARBA" id="ARBA00022452"/>
    </source>
</evidence>
<evidence type="ECO:0000256" key="4">
    <source>
        <dbReference type="ARBA" id="ARBA00023136"/>
    </source>
</evidence>
<dbReference type="GO" id="GO:0015288">
    <property type="term" value="F:porin activity"/>
    <property type="evidence" value="ECO:0007669"/>
    <property type="project" value="TreeGrafter"/>
</dbReference>
<evidence type="ECO:0000313" key="9">
    <source>
        <dbReference type="Proteomes" id="UP000192511"/>
    </source>
</evidence>
<keyword evidence="6" id="KW-0175">Coiled coil</keyword>
<keyword evidence="7" id="KW-0732">Signal</keyword>
<feature type="signal peptide" evidence="7">
    <location>
        <begin position="1"/>
        <end position="29"/>
    </location>
</feature>
<evidence type="ECO:0000256" key="1">
    <source>
        <dbReference type="ARBA" id="ARBA00004442"/>
    </source>
</evidence>
<keyword evidence="3" id="KW-0812">Transmembrane</keyword>
<comment type="caution">
    <text evidence="8">The sequence shown here is derived from an EMBL/GenBank/DDBJ whole genome shotgun (WGS) entry which is preliminary data.</text>
</comment>
<dbReference type="GeneID" id="98064548"/>
<organism evidence="8 9">
    <name type="scientific">Legionella anisa</name>
    <dbReference type="NCBI Taxonomy" id="28082"/>
    <lineage>
        <taxon>Bacteria</taxon>
        <taxon>Pseudomonadati</taxon>
        <taxon>Pseudomonadota</taxon>
        <taxon>Gammaproteobacteria</taxon>
        <taxon>Legionellales</taxon>
        <taxon>Legionellaceae</taxon>
        <taxon>Legionella</taxon>
    </lineage>
</organism>
<evidence type="ECO:0000256" key="5">
    <source>
        <dbReference type="ARBA" id="ARBA00023237"/>
    </source>
</evidence>
<name>A0AAX0WSR1_9GAMM</name>
<comment type="subcellular location">
    <subcellularLocation>
        <location evidence="1">Cell outer membrane</location>
    </subcellularLocation>
</comment>
<dbReference type="GO" id="GO:1990281">
    <property type="term" value="C:efflux pump complex"/>
    <property type="evidence" value="ECO:0007669"/>
    <property type="project" value="TreeGrafter"/>
</dbReference>
<proteinExistence type="predicted"/>
<evidence type="ECO:0000256" key="6">
    <source>
        <dbReference type="SAM" id="Coils"/>
    </source>
</evidence>
<evidence type="ECO:0000256" key="7">
    <source>
        <dbReference type="SAM" id="SignalP"/>
    </source>
</evidence>
<dbReference type="SUPFAM" id="SSF56954">
    <property type="entry name" value="Outer membrane efflux proteins (OEP)"/>
    <property type="match status" value="1"/>
</dbReference>
<dbReference type="PANTHER" id="PTHR30026:SF21">
    <property type="entry name" value="SLR1270 PROTEIN"/>
    <property type="match status" value="1"/>
</dbReference>
<reference evidence="8" key="1">
    <citation type="submission" date="2017-12" db="EMBL/GenBank/DDBJ databases">
        <title>FDA dAtabase for Regulatory Grade micrObial Sequences (FDA-ARGOS): Supporting development and validation of Infectious Disease Dx tests.</title>
        <authorList>
            <person name="Kerrigan L."/>
            <person name="Tallon L.J."/>
            <person name="Sadzewicz L."/>
            <person name="Sengamalay N."/>
            <person name="Ott S."/>
            <person name="Godinez A."/>
            <person name="Nagaraj S."/>
            <person name="Vavikolanu K."/>
            <person name="Vyas G."/>
            <person name="Nadendla S."/>
            <person name="Aluvathingal J."/>
            <person name="Sichtig H."/>
        </authorList>
    </citation>
    <scope>NUCLEOTIDE SEQUENCE [LARGE SCALE GENOMIC DNA]</scope>
    <source>
        <strain evidence="8">FDAARGOS_200</strain>
    </source>
</reference>
<gene>
    <name evidence="8" type="ORF">A6J39_002585</name>
</gene>
<keyword evidence="2" id="KW-1134">Transmembrane beta strand</keyword>
<protein>
    <submittedName>
        <fullName evidence="8">TolC family protein</fullName>
    </submittedName>
</protein>
<feature type="chain" id="PRO_5043421158" evidence="7">
    <location>
        <begin position="30"/>
        <end position="471"/>
    </location>
</feature>
<dbReference type="Gene3D" id="1.20.1600.10">
    <property type="entry name" value="Outer membrane efflux proteins (OEP)"/>
    <property type="match status" value="1"/>
</dbReference>
<keyword evidence="9" id="KW-1185">Reference proteome</keyword>
<dbReference type="PANTHER" id="PTHR30026">
    <property type="entry name" value="OUTER MEMBRANE PROTEIN TOLC"/>
    <property type="match status" value="1"/>
</dbReference>
<dbReference type="GO" id="GO:0009279">
    <property type="term" value="C:cell outer membrane"/>
    <property type="evidence" value="ECO:0007669"/>
    <property type="project" value="UniProtKB-SubCell"/>
</dbReference>
<accession>A0AAX0WSR1</accession>
<dbReference type="RefSeq" id="WP_019233275.1">
    <property type="nucleotide sequence ID" value="NZ_CAAAHR010000005.1"/>
</dbReference>
<dbReference type="EMBL" id="NBTX02000004">
    <property type="protein sequence ID" value="PNL60181.1"/>
    <property type="molecule type" value="Genomic_DNA"/>
</dbReference>
<sequence length="471" mass="54110">MSRFFAHNGFKYKLILGFISFLPSVVCMASEHHQLTLDQVLQSVSHYYPKIKIARLEITKAQGAHLSALGKFDPSLDATTRSQPAGGYINNYGDTQISVPTFYNGVKLFAGYRNGNGNWPIYYQNYLTNSGGEYRAGLSLPLLRDRLIDKERTNLLTTAESIELKKHDSEAIKIKIYQETIKAYWQWVEAGLQLKTFRQLLKLARKRQVAIEQQANQGDLAQLAITENMQQIVQREQLLNQGMMILEQAAINLSLYYRDERGNPKIPLEKSLPTHVLMQSRQLAQGVPQLARHPALKKLQNYSKIIRLKRDLAKNELLPNLDATASTFKQYGSGGYPALIPEAAFIGVTFKFPVLQREAKGKLIRTQSELEQIRAEKKFMYEQLRNELTNLYIGIRRIHQQVAFLKKEYHLALKVQQGETKKFHEGDSTLFLVNQREQLTTQVQLNWINAQVQQEELKHLVRFFSSTNLEK</sequence>
<dbReference type="AlphaFoldDB" id="A0AAX0WSR1"/>
<dbReference type="Proteomes" id="UP000192511">
    <property type="component" value="Unassembled WGS sequence"/>
</dbReference>
<feature type="coiled-coil region" evidence="6">
    <location>
        <begin position="356"/>
        <end position="383"/>
    </location>
</feature>
<evidence type="ECO:0000256" key="3">
    <source>
        <dbReference type="ARBA" id="ARBA00022692"/>
    </source>
</evidence>